<dbReference type="Proteomes" id="UP001153269">
    <property type="component" value="Unassembled WGS sequence"/>
</dbReference>
<evidence type="ECO:0000256" key="1">
    <source>
        <dbReference type="SAM" id="MobiDB-lite"/>
    </source>
</evidence>
<feature type="compositionally biased region" description="Low complexity" evidence="1">
    <location>
        <begin position="43"/>
        <end position="60"/>
    </location>
</feature>
<comment type="caution">
    <text evidence="2">The sequence shown here is derived from an EMBL/GenBank/DDBJ whole genome shotgun (WGS) entry which is preliminary data.</text>
</comment>
<keyword evidence="3" id="KW-1185">Reference proteome</keyword>
<evidence type="ECO:0000313" key="2">
    <source>
        <dbReference type="EMBL" id="CAB1436662.1"/>
    </source>
</evidence>
<proteinExistence type="predicted"/>
<protein>
    <submittedName>
        <fullName evidence="2">Uncharacterized protein</fullName>
    </submittedName>
</protein>
<feature type="region of interest" description="Disordered" evidence="1">
    <location>
        <begin position="1"/>
        <end position="79"/>
    </location>
</feature>
<name>A0A9N7UQ18_PLEPL</name>
<accession>A0A9N7UQ18</accession>
<dbReference type="AlphaFoldDB" id="A0A9N7UQ18"/>
<organism evidence="2 3">
    <name type="scientific">Pleuronectes platessa</name>
    <name type="common">European plaice</name>
    <dbReference type="NCBI Taxonomy" id="8262"/>
    <lineage>
        <taxon>Eukaryota</taxon>
        <taxon>Metazoa</taxon>
        <taxon>Chordata</taxon>
        <taxon>Craniata</taxon>
        <taxon>Vertebrata</taxon>
        <taxon>Euteleostomi</taxon>
        <taxon>Actinopterygii</taxon>
        <taxon>Neopterygii</taxon>
        <taxon>Teleostei</taxon>
        <taxon>Neoteleostei</taxon>
        <taxon>Acanthomorphata</taxon>
        <taxon>Carangaria</taxon>
        <taxon>Pleuronectiformes</taxon>
        <taxon>Pleuronectoidei</taxon>
        <taxon>Pleuronectidae</taxon>
        <taxon>Pleuronectes</taxon>
    </lineage>
</organism>
<reference evidence="2" key="1">
    <citation type="submission" date="2020-03" db="EMBL/GenBank/DDBJ databases">
        <authorList>
            <person name="Weist P."/>
        </authorList>
    </citation>
    <scope>NUCLEOTIDE SEQUENCE</scope>
</reference>
<dbReference type="EMBL" id="CADEAL010001921">
    <property type="protein sequence ID" value="CAB1436662.1"/>
    <property type="molecule type" value="Genomic_DNA"/>
</dbReference>
<evidence type="ECO:0000313" key="3">
    <source>
        <dbReference type="Proteomes" id="UP001153269"/>
    </source>
</evidence>
<sequence length="132" mass="14044">MRPPGPISLYSPTGTHGRSTGPVAQPQTGPPWTHASHVLTSELAPRAQARPPPDARLLPALPSPPPAFHPAVRSTQEAPERLHTRLLRPAPALHKYLDGWDPGPLALYRAKACRGSAHATGSTLRMETSPVG</sequence>
<gene>
    <name evidence="2" type="ORF">PLEPLA_LOCUS24695</name>
</gene>